<evidence type="ECO:0000313" key="1">
    <source>
        <dbReference type="EMBL" id="MDT0262464.1"/>
    </source>
</evidence>
<reference evidence="2" key="1">
    <citation type="submission" date="2023-07" db="EMBL/GenBank/DDBJ databases">
        <title>30 novel species of actinomycetes from the DSMZ collection.</title>
        <authorList>
            <person name="Nouioui I."/>
        </authorList>
    </citation>
    <scope>NUCLEOTIDE SEQUENCE [LARGE SCALE GENOMIC DNA]</scope>
    <source>
        <strain evidence="2">DSM 44399</strain>
    </source>
</reference>
<evidence type="ECO:0008006" key="3">
    <source>
        <dbReference type="Google" id="ProtNLM"/>
    </source>
</evidence>
<dbReference type="Proteomes" id="UP001183176">
    <property type="component" value="Unassembled WGS sequence"/>
</dbReference>
<comment type="caution">
    <text evidence="1">The sequence shown here is derived from an EMBL/GenBank/DDBJ whole genome shotgun (WGS) entry which is preliminary data.</text>
</comment>
<evidence type="ECO:0000313" key="2">
    <source>
        <dbReference type="Proteomes" id="UP001183176"/>
    </source>
</evidence>
<organism evidence="1 2">
    <name type="scientific">Jatrophihabitans lederbergiae</name>
    <dbReference type="NCBI Taxonomy" id="3075547"/>
    <lineage>
        <taxon>Bacteria</taxon>
        <taxon>Bacillati</taxon>
        <taxon>Actinomycetota</taxon>
        <taxon>Actinomycetes</taxon>
        <taxon>Jatrophihabitantales</taxon>
        <taxon>Jatrophihabitantaceae</taxon>
        <taxon>Jatrophihabitans</taxon>
    </lineage>
</organism>
<gene>
    <name evidence="1" type="ORF">RM423_13785</name>
</gene>
<protein>
    <recommendedName>
        <fullName evidence="3">ATP/GTP-binding protein</fullName>
    </recommendedName>
</protein>
<dbReference type="RefSeq" id="WP_311423613.1">
    <property type="nucleotide sequence ID" value="NZ_JAVREH010000018.1"/>
</dbReference>
<keyword evidence="2" id="KW-1185">Reference proteome</keyword>
<accession>A0ABU2JCQ6</accession>
<dbReference type="EMBL" id="JAVREH010000018">
    <property type="protein sequence ID" value="MDT0262464.1"/>
    <property type="molecule type" value="Genomic_DNA"/>
</dbReference>
<name>A0ABU2JCQ6_9ACTN</name>
<dbReference type="Gene3D" id="3.40.50.300">
    <property type="entry name" value="P-loop containing nucleotide triphosphate hydrolases"/>
    <property type="match status" value="2"/>
</dbReference>
<dbReference type="InterPro" id="IPR027417">
    <property type="entry name" value="P-loop_NTPase"/>
</dbReference>
<proteinExistence type="predicted"/>
<sequence>MTKPSSRSSRHARPIRRRKFILKNGIAAPGGGSTAFVPVPLEWRGTTRQVCGLFPWASPGQLPLEGAPIGRHQKSRAVICFDHVSWFLAHRIANPSVLIIAKPGLGKSTLASKLMLWLAALGYIVLIPGDTKPDYVEFTRRLGGDHRVVARSGGAALNPCDPGGMAAAAARIGGAAGATLLAEAIGKATVCISALVELGRKGPVADYEEAAISACLRLLYTRNEGAVPVLREVVELLETRPNAVRAVILDRGVDEAYDRLVDPLQRSLRALLDGQFGDVFARRVQRTADRPPVVNIDTSRIKAGDPRFLAAVMIAAWSDMYGMVEADQALADEGLAPRRLYCLTLDELWRVLRLGGTMPDRVNELTRLNRTQGVGQIMITHSIRDLAPGRNSEIEGIEERAGAIVIGGVPKKELIALDSVVTLTNAEQNAIREWWSTSVSALERNEVPPGAGKFLIKASSEDPGIPVDVVLTSAETEWGGQNTNKVWGGGRGAGDAR</sequence>
<dbReference type="SUPFAM" id="SSF52540">
    <property type="entry name" value="P-loop containing nucleoside triphosphate hydrolases"/>
    <property type="match status" value="1"/>
</dbReference>